<evidence type="ECO:0000313" key="3">
    <source>
        <dbReference type="Proteomes" id="UP001221898"/>
    </source>
</evidence>
<dbReference type="EMBL" id="JAINUG010000031">
    <property type="protein sequence ID" value="KAJ8409319.1"/>
    <property type="molecule type" value="Genomic_DNA"/>
</dbReference>
<protein>
    <submittedName>
        <fullName evidence="2">Uncharacterized protein</fullName>
    </submittedName>
</protein>
<organism evidence="2 3">
    <name type="scientific">Aldrovandia affinis</name>
    <dbReference type="NCBI Taxonomy" id="143900"/>
    <lineage>
        <taxon>Eukaryota</taxon>
        <taxon>Metazoa</taxon>
        <taxon>Chordata</taxon>
        <taxon>Craniata</taxon>
        <taxon>Vertebrata</taxon>
        <taxon>Euteleostomi</taxon>
        <taxon>Actinopterygii</taxon>
        <taxon>Neopterygii</taxon>
        <taxon>Teleostei</taxon>
        <taxon>Notacanthiformes</taxon>
        <taxon>Halosauridae</taxon>
        <taxon>Aldrovandia</taxon>
    </lineage>
</organism>
<keyword evidence="3" id="KW-1185">Reference proteome</keyword>
<feature type="region of interest" description="Disordered" evidence="1">
    <location>
        <begin position="27"/>
        <end position="46"/>
    </location>
</feature>
<comment type="caution">
    <text evidence="2">The sequence shown here is derived from an EMBL/GenBank/DDBJ whole genome shotgun (WGS) entry which is preliminary data.</text>
</comment>
<accession>A0AAD7WV10</accession>
<dbReference type="AlphaFoldDB" id="A0AAD7WV10"/>
<feature type="compositionally biased region" description="Polar residues" evidence="1">
    <location>
        <begin position="95"/>
        <end position="110"/>
    </location>
</feature>
<gene>
    <name evidence="2" type="ORF">AAFF_G00235170</name>
</gene>
<sequence length="110" mass="11226">MLPCSPVCCAALFDGMTVLSVSAGSEVRGLPLRPGPDPGRGRESAVVHPGGLWTARAQTAALPLRHSVQEPFPSLSGNLAERSSCRGSGMRPRLMTSQAGTASSDSPGGP</sequence>
<proteinExistence type="predicted"/>
<name>A0AAD7WV10_9TELE</name>
<reference evidence="2" key="1">
    <citation type="journal article" date="2023" name="Science">
        <title>Genome structures resolve the early diversification of teleost fishes.</title>
        <authorList>
            <person name="Parey E."/>
            <person name="Louis A."/>
            <person name="Montfort J."/>
            <person name="Bouchez O."/>
            <person name="Roques C."/>
            <person name="Iampietro C."/>
            <person name="Lluch J."/>
            <person name="Castinel A."/>
            <person name="Donnadieu C."/>
            <person name="Desvignes T."/>
            <person name="Floi Bucao C."/>
            <person name="Jouanno E."/>
            <person name="Wen M."/>
            <person name="Mejri S."/>
            <person name="Dirks R."/>
            <person name="Jansen H."/>
            <person name="Henkel C."/>
            <person name="Chen W.J."/>
            <person name="Zahm M."/>
            <person name="Cabau C."/>
            <person name="Klopp C."/>
            <person name="Thompson A.W."/>
            <person name="Robinson-Rechavi M."/>
            <person name="Braasch I."/>
            <person name="Lecointre G."/>
            <person name="Bobe J."/>
            <person name="Postlethwait J.H."/>
            <person name="Berthelot C."/>
            <person name="Roest Crollius H."/>
            <person name="Guiguen Y."/>
        </authorList>
    </citation>
    <scope>NUCLEOTIDE SEQUENCE</scope>
    <source>
        <strain evidence="2">NC1722</strain>
    </source>
</reference>
<feature type="region of interest" description="Disordered" evidence="1">
    <location>
        <begin position="69"/>
        <end position="110"/>
    </location>
</feature>
<dbReference type="Proteomes" id="UP001221898">
    <property type="component" value="Unassembled WGS sequence"/>
</dbReference>
<evidence type="ECO:0000256" key="1">
    <source>
        <dbReference type="SAM" id="MobiDB-lite"/>
    </source>
</evidence>
<evidence type="ECO:0000313" key="2">
    <source>
        <dbReference type="EMBL" id="KAJ8409319.1"/>
    </source>
</evidence>